<evidence type="ECO:0000313" key="5">
    <source>
        <dbReference type="Proteomes" id="UP000221709"/>
    </source>
</evidence>
<protein>
    <submittedName>
        <fullName evidence="4">Uncharacterized protein</fullName>
    </submittedName>
</protein>
<dbReference type="Proteomes" id="UP000223571">
    <property type="component" value="Segment"/>
</dbReference>
<evidence type="ECO:0000313" key="2">
    <source>
        <dbReference type="EMBL" id="AOO12130.1"/>
    </source>
</evidence>
<evidence type="ECO:0000313" key="3">
    <source>
        <dbReference type="EMBL" id="AOO12365.1"/>
    </source>
</evidence>
<dbReference type="EMBL" id="KX349294">
    <property type="protein sequence ID" value="AOO12365.1"/>
    <property type="molecule type" value="Genomic_DNA"/>
</dbReference>
<dbReference type="EMBL" id="KX349293">
    <property type="protein sequence ID" value="AOO12130.1"/>
    <property type="molecule type" value="Genomic_DNA"/>
</dbReference>
<evidence type="ECO:0000256" key="1">
    <source>
        <dbReference type="SAM" id="MobiDB-lite"/>
    </source>
</evidence>
<name>A0A1D7SGU2_9CAUD</name>
<accession>A0A1D7SGU2</accession>
<feature type="region of interest" description="Disordered" evidence="1">
    <location>
        <begin position="100"/>
        <end position="124"/>
    </location>
</feature>
<sequence>MDIPIITGGDISIKDIQINTIPTYDFNNTSTSIPLAAPVVVNIGVPVVNIPGCVEATETNSAKNNQLREDDSNGLVTYCDSGVPNFNPLSFEPNQMILTGPPKVDTRSPDTPTPPEVKPPQTKQPVVSAVVECPTPVQEAQEPVGTLVEGFRKKVTGYELIDTTCVQITEPVALPTQILAGLPSGGQVMQVGGIAVIATSSALLAKPLADILLKAVKPAVKKVMKKIAKIRGKKPPILSSGERRAEQRQMNHAVKALRSVFPRRKKKR</sequence>
<gene>
    <name evidence="2" type="ORF">Np200711_184</name>
    <name evidence="3" type="ORF">Np420711_183</name>
    <name evidence="4" type="ORF">Sn130910_183</name>
</gene>
<keyword evidence="5" id="KW-1185">Reference proteome</keyword>
<evidence type="ECO:0000313" key="6">
    <source>
        <dbReference type="Proteomes" id="UP000223571"/>
    </source>
</evidence>
<proteinExistence type="predicted"/>
<evidence type="ECO:0000313" key="4">
    <source>
        <dbReference type="EMBL" id="AOO12830.1"/>
    </source>
</evidence>
<dbReference type="Proteomes" id="UP000226130">
    <property type="component" value="Segment"/>
</dbReference>
<dbReference type="EMBL" id="KX349296">
    <property type="protein sequence ID" value="AOO12830.1"/>
    <property type="molecule type" value="Genomic_DNA"/>
</dbReference>
<reference evidence="5 6" key="1">
    <citation type="journal article" date="2016" name="Environ. Microbiol.">
        <title>Genomic diversification of marine cyanophages into stable ecotypes.</title>
        <authorList>
            <person name="Marston M.F."/>
            <person name="Martiny J.B."/>
        </authorList>
    </citation>
    <scope>NUCLEOTIDE SEQUENCE [LARGE SCALE GENOMIC DNA]</scope>
    <source>
        <strain evidence="2">Np_20_0711</strain>
        <strain evidence="3">Np_42_0711</strain>
        <strain evidence="4">Sn_13_0910</strain>
    </source>
</reference>
<dbReference type="Proteomes" id="UP000221709">
    <property type="component" value="Segment"/>
</dbReference>
<organism evidence="4 6">
    <name type="scientific">Cyanophage S-RIM44</name>
    <dbReference type="NCBI Taxonomy" id="1278485"/>
    <lineage>
        <taxon>Viruses</taxon>
        <taxon>Duplodnaviria</taxon>
        <taxon>Heunggongvirae</taxon>
        <taxon>Uroviricota</taxon>
        <taxon>Caudoviricetes</taxon>
        <taxon>Pantevenvirales</taxon>
        <taxon>Kyanoviridae</taxon>
        <taxon>Vellamovirus</taxon>
        <taxon>Vellamovirus rhodeisland44</taxon>
    </lineage>
</organism>